<keyword evidence="2" id="KW-1185">Reference proteome</keyword>
<name>A0AAW1IAK9_POPJA</name>
<dbReference type="EMBL" id="JASPKY010000726">
    <property type="protein sequence ID" value="KAK9686154.1"/>
    <property type="molecule type" value="Genomic_DNA"/>
</dbReference>
<dbReference type="Proteomes" id="UP001458880">
    <property type="component" value="Unassembled WGS sequence"/>
</dbReference>
<sequence length="114" mass="13185">MVMEPSLLYLGAGWLRKAGEYYEVSIRNESLLSFSVELDCLKENLSVLSDMVMEPSLLYLGAGWLRKAGEYYEVSIHRCDYRMRPILMCCILVQGGLEKLVNTMRYRFIDVTTE</sequence>
<organism evidence="1 2">
    <name type="scientific">Popillia japonica</name>
    <name type="common">Japanese beetle</name>
    <dbReference type="NCBI Taxonomy" id="7064"/>
    <lineage>
        <taxon>Eukaryota</taxon>
        <taxon>Metazoa</taxon>
        <taxon>Ecdysozoa</taxon>
        <taxon>Arthropoda</taxon>
        <taxon>Hexapoda</taxon>
        <taxon>Insecta</taxon>
        <taxon>Pterygota</taxon>
        <taxon>Neoptera</taxon>
        <taxon>Endopterygota</taxon>
        <taxon>Coleoptera</taxon>
        <taxon>Polyphaga</taxon>
        <taxon>Scarabaeiformia</taxon>
        <taxon>Scarabaeidae</taxon>
        <taxon>Rutelinae</taxon>
        <taxon>Popillia</taxon>
    </lineage>
</organism>
<reference evidence="1 2" key="1">
    <citation type="journal article" date="2024" name="BMC Genomics">
        <title>De novo assembly and annotation of Popillia japonica's genome with initial clues to its potential as an invasive pest.</title>
        <authorList>
            <person name="Cucini C."/>
            <person name="Boschi S."/>
            <person name="Funari R."/>
            <person name="Cardaioli E."/>
            <person name="Iannotti N."/>
            <person name="Marturano G."/>
            <person name="Paoli F."/>
            <person name="Bruttini M."/>
            <person name="Carapelli A."/>
            <person name="Frati F."/>
            <person name="Nardi F."/>
        </authorList>
    </citation>
    <scope>NUCLEOTIDE SEQUENCE [LARGE SCALE GENOMIC DNA]</scope>
    <source>
        <strain evidence="1">DMR45628</strain>
    </source>
</reference>
<evidence type="ECO:0000313" key="1">
    <source>
        <dbReference type="EMBL" id="KAK9686154.1"/>
    </source>
</evidence>
<proteinExistence type="predicted"/>
<dbReference type="AlphaFoldDB" id="A0AAW1IAK9"/>
<gene>
    <name evidence="1" type="ORF">QE152_g37396</name>
</gene>
<comment type="caution">
    <text evidence="1">The sequence shown here is derived from an EMBL/GenBank/DDBJ whole genome shotgun (WGS) entry which is preliminary data.</text>
</comment>
<accession>A0AAW1IAK9</accession>
<protein>
    <submittedName>
        <fullName evidence="1">Uncharacterized protein</fullName>
    </submittedName>
</protein>
<evidence type="ECO:0000313" key="2">
    <source>
        <dbReference type="Proteomes" id="UP001458880"/>
    </source>
</evidence>